<dbReference type="Pfam" id="PF01370">
    <property type="entry name" value="Epimerase"/>
    <property type="match status" value="1"/>
</dbReference>
<dbReference type="InterPro" id="IPR001509">
    <property type="entry name" value="Epimerase_deHydtase"/>
</dbReference>
<reference evidence="3" key="1">
    <citation type="journal article" date="2020" name="mSystems">
        <title>Genome- and Community-Level Interaction Insights into Carbon Utilization and Element Cycling Functions of Hydrothermarchaeota in Hydrothermal Sediment.</title>
        <authorList>
            <person name="Zhou Z."/>
            <person name="Liu Y."/>
            <person name="Xu W."/>
            <person name="Pan J."/>
            <person name="Luo Z.H."/>
            <person name="Li M."/>
        </authorList>
    </citation>
    <scope>NUCLEOTIDE SEQUENCE [LARGE SCALE GENOMIC DNA]</scope>
    <source>
        <strain evidence="3">SpSt-69</strain>
    </source>
</reference>
<dbReference type="AlphaFoldDB" id="A0A7V4E5E2"/>
<keyword evidence="1" id="KW-0520">NAD</keyword>
<dbReference type="PANTHER" id="PTHR43574">
    <property type="entry name" value="EPIMERASE-RELATED"/>
    <property type="match status" value="1"/>
</dbReference>
<evidence type="ECO:0000313" key="3">
    <source>
        <dbReference type="EMBL" id="HGL17696.1"/>
    </source>
</evidence>
<comment type="caution">
    <text evidence="3">The sequence shown here is derived from an EMBL/GenBank/DDBJ whole genome shotgun (WGS) entry which is preliminary data.</text>
</comment>
<protein>
    <submittedName>
        <fullName evidence="3">NAD-dependent epimerase/dehydratase family protein</fullName>
    </submittedName>
</protein>
<organism evidence="3">
    <name type="scientific">candidate division WOR-3 bacterium</name>
    <dbReference type="NCBI Taxonomy" id="2052148"/>
    <lineage>
        <taxon>Bacteria</taxon>
        <taxon>Bacteria division WOR-3</taxon>
    </lineage>
</organism>
<dbReference type="InterPro" id="IPR036291">
    <property type="entry name" value="NAD(P)-bd_dom_sf"/>
</dbReference>
<evidence type="ECO:0000259" key="2">
    <source>
        <dbReference type="Pfam" id="PF01370"/>
    </source>
</evidence>
<accession>A0A7V4E5E2</accession>
<proteinExistence type="predicted"/>
<gene>
    <name evidence="3" type="ORF">ENU66_05160</name>
</gene>
<feature type="domain" description="NAD-dependent epimerase/dehydratase" evidence="2">
    <location>
        <begin position="3"/>
        <end position="244"/>
    </location>
</feature>
<dbReference type="SUPFAM" id="SSF51735">
    <property type="entry name" value="NAD(P)-binding Rossmann-fold domains"/>
    <property type="match status" value="1"/>
</dbReference>
<dbReference type="Gene3D" id="3.40.50.720">
    <property type="entry name" value="NAD(P)-binding Rossmann-like Domain"/>
    <property type="match status" value="1"/>
</dbReference>
<dbReference type="EMBL" id="DTDJ01000033">
    <property type="protein sequence ID" value="HGL17696.1"/>
    <property type="molecule type" value="Genomic_DNA"/>
</dbReference>
<name>A0A7V4E5E2_UNCW3</name>
<evidence type="ECO:0000256" key="1">
    <source>
        <dbReference type="ARBA" id="ARBA00023027"/>
    </source>
</evidence>
<sequence>MRILVTGAGGFIGSHLARELKRRGHFVRVADIKWDPYIQEPYYDEKFTVDLRLYENCLLVTKDIDWVFNLAANMGGIGFITQVGAEIMHDNSLININMLEASVRNGVKRFFFSSSACVYPEFKQLNEEVTPLKEDDAIPAQPDTFYGWEKLYAEKLCEAYQKDYGLEVRIARYHNIYGPEGTYEGGREKAPAALCRKVALASDPGEIEIWGDGKQTRSFCYIDDAVEGTIRLMESDFDKPLNIGSDRLVTIDELADIIIKISGKKITKKYDTTKPQGVRGRNADLTLMEKVLGWRPRVSLEEGLEKTYRWIEKMVKSK</sequence>
<dbReference type="Gene3D" id="3.90.25.10">
    <property type="entry name" value="UDP-galactose 4-epimerase, domain 1"/>
    <property type="match status" value="1"/>
</dbReference>